<evidence type="ECO:0000256" key="6">
    <source>
        <dbReference type="ARBA" id="ARBA00031849"/>
    </source>
</evidence>
<gene>
    <name evidence="7" type="ORF">EJ08DRAFT_672848</name>
</gene>
<evidence type="ECO:0000313" key="8">
    <source>
        <dbReference type="Proteomes" id="UP000800235"/>
    </source>
</evidence>
<accession>A0A9P4TUG3</accession>
<keyword evidence="4" id="KW-0809">Transit peptide</keyword>
<dbReference type="EMBL" id="MU007094">
    <property type="protein sequence ID" value="KAF2422062.1"/>
    <property type="molecule type" value="Genomic_DNA"/>
</dbReference>
<evidence type="ECO:0000256" key="3">
    <source>
        <dbReference type="ARBA" id="ARBA00016197"/>
    </source>
</evidence>
<comment type="subcellular location">
    <subcellularLocation>
        <location evidence="1">Mitochondrion</location>
    </subcellularLocation>
</comment>
<keyword evidence="5" id="KW-0496">Mitochondrion</keyword>
<evidence type="ECO:0000313" key="7">
    <source>
        <dbReference type="EMBL" id="KAF2422062.1"/>
    </source>
</evidence>
<keyword evidence="8" id="KW-1185">Reference proteome</keyword>
<evidence type="ECO:0000256" key="1">
    <source>
        <dbReference type="ARBA" id="ARBA00004173"/>
    </source>
</evidence>
<evidence type="ECO:0000256" key="2">
    <source>
        <dbReference type="ARBA" id="ARBA00005543"/>
    </source>
</evidence>
<dbReference type="InterPro" id="IPR011009">
    <property type="entry name" value="Kinase-like_dom_sf"/>
</dbReference>
<dbReference type="PANTHER" id="PTHR36091">
    <property type="entry name" value="ALTERED INHERITANCE OF MITOCHONDRIA PROTEIN 9, MITOCHONDRIAL"/>
    <property type="match status" value="1"/>
</dbReference>
<dbReference type="GO" id="GO:0005739">
    <property type="term" value="C:mitochondrion"/>
    <property type="evidence" value="ECO:0007669"/>
    <property type="project" value="UniProtKB-SubCell"/>
</dbReference>
<dbReference type="PANTHER" id="PTHR36091:SF1">
    <property type="entry name" value="ALTERED INHERITANCE OF MITOCHONDRIA PROTEIN 9, MITOCHONDRIAL"/>
    <property type="match status" value="1"/>
</dbReference>
<evidence type="ECO:0000256" key="5">
    <source>
        <dbReference type="ARBA" id="ARBA00023128"/>
    </source>
</evidence>
<evidence type="ECO:0000256" key="4">
    <source>
        <dbReference type="ARBA" id="ARBA00022946"/>
    </source>
</evidence>
<dbReference type="Proteomes" id="UP000800235">
    <property type="component" value="Unassembled WGS sequence"/>
</dbReference>
<protein>
    <recommendedName>
        <fullName evidence="3">Altered inheritance of mitochondria protein 9, mitochondrial</fullName>
    </recommendedName>
    <alternativeName>
        <fullName evidence="6">Found in mitochondrial proteome protein 29</fullName>
    </alternativeName>
</protein>
<dbReference type="OrthoDB" id="2906425at2759"/>
<proteinExistence type="inferred from homology"/>
<reference evidence="7" key="1">
    <citation type="journal article" date="2020" name="Stud. Mycol.">
        <title>101 Dothideomycetes genomes: a test case for predicting lifestyles and emergence of pathogens.</title>
        <authorList>
            <person name="Haridas S."/>
            <person name="Albert R."/>
            <person name="Binder M."/>
            <person name="Bloem J."/>
            <person name="Labutti K."/>
            <person name="Salamov A."/>
            <person name="Andreopoulos B."/>
            <person name="Baker S."/>
            <person name="Barry K."/>
            <person name="Bills G."/>
            <person name="Bluhm B."/>
            <person name="Cannon C."/>
            <person name="Castanera R."/>
            <person name="Culley D."/>
            <person name="Daum C."/>
            <person name="Ezra D."/>
            <person name="Gonzalez J."/>
            <person name="Henrissat B."/>
            <person name="Kuo A."/>
            <person name="Liang C."/>
            <person name="Lipzen A."/>
            <person name="Lutzoni F."/>
            <person name="Magnuson J."/>
            <person name="Mondo S."/>
            <person name="Nolan M."/>
            <person name="Ohm R."/>
            <person name="Pangilinan J."/>
            <person name="Park H.-J."/>
            <person name="Ramirez L."/>
            <person name="Alfaro M."/>
            <person name="Sun H."/>
            <person name="Tritt A."/>
            <person name="Yoshinaga Y."/>
            <person name="Zwiers L.-H."/>
            <person name="Turgeon B."/>
            <person name="Goodwin S."/>
            <person name="Spatafora J."/>
            <person name="Crous P."/>
            <person name="Grigoriev I."/>
        </authorList>
    </citation>
    <scope>NUCLEOTIDE SEQUENCE</scope>
    <source>
        <strain evidence="7">CBS 130266</strain>
    </source>
</reference>
<dbReference type="InterPro" id="IPR051035">
    <property type="entry name" value="Mito_inheritance_9"/>
</dbReference>
<name>A0A9P4TUG3_9PEZI</name>
<dbReference type="Gene3D" id="3.90.1200.10">
    <property type="match status" value="1"/>
</dbReference>
<organism evidence="7 8">
    <name type="scientific">Tothia fuscella</name>
    <dbReference type="NCBI Taxonomy" id="1048955"/>
    <lineage>
        <taxon>Eukaryota</taxon>
        <taxon>Fungi</taxon>
        <taxon>Dikarya</taxon>
        <taxon>Ascomycota</taxon>
        <taxon>Pezizomycotina</taxon>
        <taxon>Dothideomycetes</taxon>
        <taxon>Pleosporomycetidae</taxon>
        <taxon>Venturiales</taxon>
        <taxon>Cylindrosympodiaceae</taxon>
        <taxon>Tothia</taxon>
    </lineage>
</organism>
<comment type="similarity">
    <text evidence="2">Belongs to the AIM9 family.</text>
</comment>
<comment type="caution">
    <text evidence="7">The sequence shown here is derived from an EMBL/GenBank/DDBJ whole genome shotgun (WGS) entry which is preliminary data.</text>
</comment>
<dbReference type="AlphaFoldDB" id="A0A9P4TUG3"/>
<sequence length="535" mass="60562">MLVDLGIDIGCRRPGAHTRKGLKSIVLADLFNYTNGRFLTNEELCLKRRFVESDVRKLCEVILELTSNGAARSPVISIDKLEGGFSKVLVIKQADGTEVTAKIPTPFAGPPCLTTESEVAVLRFVKSKTSIPVPGVLAWSSNPNNPLFHRWGSLDRPDRFSLIKQLTKLEAELTALVLPSNGHLYLRSSLPAGFPSLNVDLSINSDYHYCLGPSCDRTWSSQNERSNSSLNRGLVRHFRWTSAAAYGIALAEREVYRIEAASDVRPTEFGTPNNADDIQLLRTTIKLIQHIQSSSILQTSIEPTIWHTDLHLGNIFVSEDSPPKIVSLIDWQSIPISPPFLQARWPVFLDPPDDYPEGLGKPQLPDNYNNLDDEEKKLADFKLSEINQSKGYEISTFLSNKRAHRAMTLPRVFKELFIRTGEAYEEGTIALRECLLEIRSNWTELGFNGTCVYSFTDAEIERHKQQFSEYLEWHGLRKVLRDALCTDAEGWVSPELDFEAIKRSNRELFEVFVEKYDGLKTREECLRIWPYAEAL</sequence>
<dbReference type="SUPFAM" id="SSF56112">
    <property type="entry name" value="Protein kinase-like (PK-like)"/>
    <property type="match status" value="1"/>
</dbReference>